<feature type="compositionally biased region" description="Gly residues" evidence="1">
    <location>
        <begin position="293"/>
        <end position="305"/>
    </location>
</feature>
<dbReference type="PIRSF" id="PIRSF028754">
    <property type="entry name" value="UCP028754"/>
    <property type="match status" value="1"/>
</dbReference>
<dbReference type="InterPro" id="IPR038389">
    <property type="entry name" value="PSMG2_sf"/>
</dbReference>
<name>A0A839RUD0_9ACTN</name>
<dbReference type="Gene3D" id="3.40.50.10900">
    <property type="entry name" value="PAC-like subunit"/>
    <property type="match status" value="1"/>
</dbReference>
<protein>
    <submittedName>
        <fullName evidence="2">Proteasome assembly chaperone (PAC2) family protein</fullName>
    </submittedName>
</protein>
<proteinExistence type="predicted"/>
<dbReference type="SUPFAM" id="SSF159659">
    <property type="entry name" value="Cgl1923-like"/>
    <property type="match status" value="1"/>
</dbReference>
<keyword evidence="3" id="KW-1185">Reference proteome</keyword>
<dbReference type="InterPro" id="IPR019151">
    <property type="entry name" value="Proteasome_assmbl_chaperone_2"/>
</dbReference>
<keyword evidence="2" id="KW-0647">Proteasome</keyword>
<dbReference type="InterPro" id="IPR008492">
    <property type="entry name" value="Rv2714-like"/>
</dbReference>
<dbReference type="GO" id="GO:0000502">
    <property type="term" value="C:proteasome complex"/>
    <property type="evidence" value="ECO:0007669"/>
    <property type="project" value="UniProtKB-KW"/>
</dbReference>
<accession>A0A839RUD0</accession>
<dbReference type="Pfam" id="PF09754">
    <property type="entry name" value="PAC2"/>
    <property type="match status" value="1"/>
</dbReference>
<dbReference type="AlphaFoldDB" id="A0A839RUD0"/>
<comment type="caution">
    <text evidence="2">The sequence shown here is derived from an EMBL/GenBank/DDBJ whole genome shotgun (WGS) entry which is preliminary data.</text>
</comment>
<feature type="region of interest" description="Disordered" evidence="1">
    <location>
        <begin position="285"/>
        <end position="305"/>
    </location>
</feature>
<dbReference type="OrthoDB" id="3733464at2"/>
<evidence type="ECO:0000256" key="1">
    <source>
        <dbReference type="SAM" id="MobiDB-lite"/>
    </source>
</evidence>
<evidence type="ECO:0000313" key="2">
    <source>
        <dbReference type="EMBL" id="MBB3039818.1"/>
    </source>
</evidence>
<organism evidence="2 3">
    <name type="scientific">Hoyosella altamirensis</name>
    <dbReference type="NCBI Taxonomy" id="616997"/>
    <lineage>
        <taxon>Bacteria</taxon>
        <taxon>Bacillati</taxon>
        <taxon>Actinomycetota</taxon>
        <taxon>Actinomycetes</taxon>
        <taxon>Mycobacteriales</taxon>
        <taxon>Hoyosellaceae</taxon>
        <taxon>Hoyosella</taxon>
    </lineage>
</organism>
<gene>
    <name evidence="2" type="ORF">FHU29_004308</name>
</gene>
<dbReference type="Proteomes" id="UP000567922">
    <property type="component" value="Unassembled WGS sequence"/>
</dbReference>
<dbReference type="EMBL" id="JACHWS010000005">
    <property type="protein sequence ID" value="MBB3039818.1"/>
    <property type="molecule type" value="Genomic_DNA"/>
</dbReference>
<reference evidence="2 3" key="1">
    <citation type="submission" date="2020-08" db="EMBL/GenBank/DDBJ databases">
        <title>Sequencing the genomes of 1000 actinobacteria strains.</title>
        <authorList>
            <person name="Klenk H.-P."/>
        </authorList>
    </citation>
    <scope>NUCLEOTIDE SEQUENCE [LARGE SCALE GENOMIC DNA]</scope>
    <source>
        <strain evidence="2 3">DSM 45258</strain>
    </source>
</reference>
<evidence type="ECO:0000313" key="3">
    <source>
        <dbReference type="Proteomes" id="UP000567922"/>
    </source>
</evidence>
<dbReference type="RefSeq" id="WP_064438845.1">
    <property type="nucleotide sequence ID" value="NZ_BDDI01000002.1"/>
</dbReference>
<sequence>MTLRNLTRESRPLRDPILIAAFEGWNDAGDAASDAVEYLELIWDAEPLAEIDPDDYYDYQVNRPTVRLVSGVSRELDWPTTRLSVCRPPGSERDVILLRGIEPNLRWKAFCRELIDATDDLGVATVIMLGALLADTPHTRPVPVSGTAYSAEAAKIYNLEQTKYEGPTGIIGVLQDECVRHGIPAVSFWAAIPHYVSQPPNPKGTVALLRRVEDVLDIEVPLGELPSQAEEWEQSITEMASEDEEIADYVRALEERGDAEDDLGELMSKIDGEQIAHEFERYLRRRGPRGHGGHGGSGNPGGFSL</sequence>